<organism evidence="1 2">
    <name type="scientific">Candidatus Magnetoglobus multicellularis str. Araruama</name>
    <dbReference type="NCBI Taxonomy" id="890399"/>
    <lineage>
        <taxon>Bacteria</taxon>
        <taxon>Pseudomonadati</taxon>
        <taxon>Thermodesulfobacteriota</taxon>
        <taxon>Desulfobacteria</taxon>
        <taxon>Desulfobacterales</taxon>
        <taxon>Desulfobacteraceae</taxon>
        <taxon>Candidatus Magnetoglobus</taxon>
    </lineage>
</organism>
<dbReference type="InterPro" id="IPR027463">
    <property type="entry name" value="AcrB_DN_DC_subdom"/>
</dbReference>
<proteinExistence type="predicted"/>
<dbReference type="Gene3D" id="3.30.70.1320">
    <property type="entry name" value="Multidrug efflux transporter AcrB pore domain like"/>
    <property type="match status" value="1"/>
</dbReference>
<dbReference type="Pfam" id="PF00873">
    <property type="entry name" value="ACR_tran"/>
    <property type="match status" value="1"/>
</dbReference>
<dbReference type="SUPFAM" id="SSF82714">
    <property type="entry name" value="Multidrug efflux transporter AcrB TolC docking domain, DN and DC subdomains"/>
    <property type="match status" value="1"/>
</dbReference>
<dbReference type="GO" id="GO:0042910">
    <property type="term" value="F:xenobiotic transmembrane transporter activity"/>
    <property type="evidence" value="ECO:0007669"/>
    <property type="project" value="TreeGrafter"/>
</dbReference>
<dbReference type="Gene3D" id="3.30.2090.10">
    <property type="entry name" value="Multidrug efflux transporter AcrB TolC docking domain, DN and DC subdomains"/>
    <property type="match status" value="1"/>
</dbReference>
<dbReference type="EMBL" id="ATBP01001192">
    <property type="protein sequence ID" value="ETR67837.1"/>
    <property type="molecule type" value="Genomic_DNA"/>
</dbReference>
<comment type="caution">
    <text evidence="1">The sequence shown here is derived from an EMBL/GenBank/DDBJ whole genome shotgun (WGS) entry which is preliminary data.</text>
</comment>
<dbReference type="Proteomes" id="UP000189670">
    <property type="component" value="Unassembled WGS sequence"/>
</dbReference>
<sequence length="352" mass="38911">MIEKIIEQALKKRLLVALLLVAVFAAGIDQYRKLPTDAFPDISPVMVPIFAEAHGMAPEEIERLITFPIESVMNGLPGVRLVKSTSAFGMAVIYVYFEDAMDIYFARQIVSERMNTAMAELSEKEEPPVLGPISTGLGEVFMYYLTADSTANTEGKDKNTYLREINDWLVKFQLQTVPGVTEILSMGGHILQYQIKVNPYLLNKYDLGLEDLEDAITSNNNNAGGQFLVLGSEEYLVRGIGLIEHLEDLRNIQLKVINGTPVRIKDVAVVEFGNEIRRGVVSRNGQEEVVAGIVMKLFGENTSEVIERLKAKIKDVQAALPQGVSFVQYYDQSHLVSNAVGTVQKALLQGAG</sequence>
<dbReference type="GO" id="GO:0005886">
    <property type="term" value="C:plasma membrane"/>
    <property type="evidence" value="ECO:0007669"/>
    <property type="project" value="TreeGrafter"/>
</dbReference>
<dbReference type="PANTHER" id="PTHR32063:SF24">
    <property type="entry name" value="CATION EFFLUX SYSTEM (ACRB_ACRD_ACRF FAMILY)"/>
    <property type="match status" value="1"/>
</dbReference>
<dbReference type="PANTHER" id="PTHR32063">
    <property type="match status" value="1"/>
</dbReference>
<accession>A0A1V1NZ12</accession>
<dbReference type="InterPro" id="IPR001036">
    <property type="entry name" value="Acrflvin-R"/>
</dbReference>
<protein>
    <submittedName>
        <fullName evidence="1">Uncharacterized protein</fullName>
    </submittedName>
</protein>
<evidence type="ECO:0000313" key="1">
    <source>
        <dbReference type="EMBL" id="ETR67837.1"/>
    </source>
</evidence>
<reference evidence="2" key="1">
    <citation type="submission" date="2012-11" db="EMBL/GenBank/DDBJ databases">
        <authorList>
            <person name="Lucero-Rivera Y.E."/>
            <person name="Tovar-Ramirez D."/>
        </authorList>
    </citation>
    <scope>NUCLEOTIDE SEQUENCE [LARGE SCALE GENOMIC DNA]</scope>
    <source>
        <strain evidence="2">Araruama</strain>
    </source>
</reference>
<dbReference type="Gene3D" id="1.20.1640.10">
    <property type="entry name" value="Multidrug efflux transporter AcrB transmembrane domain"/>
    <property type="match status" value="1"/>
</dbReference>
<dbReference type="Gene3D" id="3.30.70.1430">
    <property type="entry name" value="Multidrug efflux transporter AcrB pore domain"/>
    <property type="match status" value="1"/>
</dbReference>
<name>A0A1V1NZ12_9BACT</name>
<dbReference type="SUPFAM" id="SSF82693">
    <property type="entry name" value="Multidrug efflux transporter AcrB pore domain, PN1, PN2, PC1 and PC2 subdomains"/>
    <property type="match status" value="2"/>
</dbReference>
<dbReference type="AlphaFoldDB" id="A0A1V1NZ12"/>
<evidence type="ECO:0000313" key="2">
    <source>
        <dbReference type="Proteomes" id="UP000189670"/>
    </source>
</evidence>
<gene>
    <name evidence="1" type="ORF">OMM_04922</name>
</gene>